<protein>
    <submittedName>
        <fullName evidence="1">Uncharacterized protein</fullName>
    </submittedName>
</protein>
<name>E1ZPY3_CHLVA</name>
<dbReference type="AlphaFoldDB" id="E1ZPY3"/>
<dbReference type="Gene3D" id="3.90.550.10">
    <property type="entry name" value="Spore Coat Polysaccharide Biosynthesis Protein SpsA, Chain A"/>
    <property type="match status" value="1"/>
</dbReference>
<dbReference type="RefSeq" id="XP_005844247.1">
    <property type="nucleotide sequence ID" value="XM_005844185.1"/>
</dbReference>
<dbReference type="GeneID" id="17351485"/>
<dbReference type="InterPro" id="IPR018641">
    <property type="entry name" value="Trfase_1_rSAM/seldom-assoc"/>
</dbReference>
<organism evidence="2">
    <name type="scientific">Chlorella variabilis</name>
    <name type="common">Green alga</name>
    <dbReference type="NCBI Taxonomy" id="554065"/>
    <lineage>
        <taxon>Eukaryota</taxon>
        <taxon>Viridiplantae</taxon>
        <taxon>Chlorophyta</taxon>
        <taxon>core chlorophytes</taxon>
        <taxon>Trebouxiophyceae</taxon>
        <taxon>Chlorellales</taxon>
        <taxon>Chlorellaceae</taxon>
        <taxon>Chlorella clade</taxon>
        <taxon>Chlorella</taxon>
    </lineage>
</organism>
<dbReference type="Proteomes" id="UP000008141">
    <property type="component" value="Unassembled WGS sequence"/>
</dbReference>
<accession>E1ZPY3</accession>
<dbReference type="InParanoid" id="E1ZPY3"/>
<proteinExistence type="predicted"/>
<gene>
    <name evidence="1" type="ORF">CHLNCDRAFT_139284</name>
</gene>
<keyword evidence="2" id="KW-1185">Reference proteome</keyword>
<reference evidence="1 2" key="1">
    <citation type="journal article" date="2010" name="Plant Cell">
        <title>The Chlorella variabilis NC64A genome reveals adaptation to photosymbiosis, coevolution with viruses, and cryptic sex.</title>
        <authorList>
            <person name="Blanc G."/>
            <person name="Duncan G."/>
            <person name="Agarkova I."/>
            <person name="Borodovsky M."/>
            <person name="Gurnon J."/>
            <person name="Kuo A."/>
            <person name="Lindquist E."/>
            <person name="Lucas S."/>
            <person name="Pangilinan J."/>
            <person name="Polle J."/>
            <person name="Salamov A."/>
            <person name="Terry A."/>
            <person name="Yamada T."/>
            <person name="Dunigan D.D."/>
            <person name="Grigoriev I.V."/>
            <person name="Claverie J.M."/>
            <person name="Van Etten J.L."/>
        </authorList>
    </citation>
    <scope>NUCLEOTIDE SEQUENCE [LARGE SCALE GENOMIC DNA]</scope>
    <source>
        <strain evidence="1 2">NC64A</strain>
    </source>
</reference>
<dbReference type="Pfam" id="PF09837">
    <property type="entry name" value="DUF2064"/>
    <property type="match status" value="1"/>
</dbReference>
<dbReference type="eggNOG" id="ENOG502SH03">
    <property type="taxonomic scope" value="Eukaryota"/>
</dbReference>
<dbReference type="InterPro" id="IPR029044">
    <property type="entry name" value="Nucleotide-diphossugar_trans"/>
</dbReference>
<evidence type="ECO:0000313" key="1">
    <source>
        <dbReference type="EMBL" id="EFN52145.1"/>
    </source>
</evidence>
<evidence type="ECO:0000313" key="2">
    <source>
        <dbReference type="Proteomes" id="UP000008141"/>
    </source>
</evidence>
<dbReference type="PANTHER" id="PTHR36529">
    <property type="entry name" value="SLL1095 PROTEIN"/>
    <property type="match status" value="1"/>
</dbReference>
<dbReference type="EMBL" id="GL433858">
    <property type="protein sequence ID" value="EFN52145.1"/>
    <property type="molecule type" value="Genomic_DNA"/>
</dbReference>
<dbReference type="KEGG" id="cvr:CHLNCDRAFT_139284"/>
<dbReference type="OrthoDB" id="2018156at2759"/>
<dbReference type="PANTHER" id="PTHR36529:SF1">
    <property type="entry name" value="GLYCOSYLTRANSFERASE"/>
    <property type="match status" value="1"/>
</dbReference>
<sequence>MSQAAVLQDPDLGARIEHAMRHAFSCRHERVAIAVFGPAADGGFYLLALSTLPSGLFQGIQWSTPSALANNLANARRLGLHVAPLEAMDTLPDIDTLQDLQRWCSSKQHALRQQHKHSYLQQQLQVANGVSLLEVALQVAAGCSTP</sequence>
<dbReference type="SUPFAM" id="SSF53448">
    <property type="entry name" value="Nucleotide-diphospho-sugar transferases"/>
    <property type="match status" value="1"/>
</dbReference>